<dbReference type="AlphaFoldDB" id="A0A174D506"/>
<evidence type="ECO:0000313" key="6">
    <source>
        <dbReference type="Proteomes" id="UP000446719"/>
    </source>
</evidence>
<keyword evidence="2" id="KW-1133">Transmembrane helix</keyword>
<evidence type="ECO:0000256" key="2">
    <source>
        <dbReference type="SAM" id="Phobius"/>
    </source>
</evidence>
<organism evidence="3 5">
    <name type="scientific">Dorea longicatena</name>
    <dbReference type="NCBI Taxonomy" id="88431"/>
    <lineage>
        <taxon>Bacteria</taxon>
        <taxon>Bacillati</taxon>
        <taxon>Bacillota</taxon>
        <taxon>Clostridia</taxon>
        <taxon>Lachnospirales</taxon>
        <taxon>Lachnospiraceae</taxon>
        <taxon>Dorea</taxon>
    </lineage>
</organism>
<keyword evidence="2" id="KW-0812">Transmembrane</keyword>
<dbReference type="Proteomes" id="UP000095439">
    <property type="component" value="Unassembled WGS sequence"/>
</dbReference>
<gene>
    <name evidence="3" type="ORF">ERS852423_02530</name>
    <name evidence="4" type="ORF">GT565_05700</name>
</gene>
<keyword evidence="2" id="KW-0472">Membrane</keyword>
<sequence length="293" mass="34078">MDINRNALLLYLRDLRDLEIAKKKISALYSKEKKYMENELVYMKTPSLRVENDVPDYSGGFMMLGIGIVGTLFSGWITLGFGTGFFTIIFKLFFGGMTIMCIIMTILGLVMIISDDREVSKSNKEAKKHNAEEKARVENNADRVAQMEREYKQTLSYLSSEYNKADSLLTAYYNQNLLPKQYRNLASLIYIYDYMSTSQESFSDTLIHEHMENGIQKILSRLDYIIQQNEYMIFNQHRIEAQNKNMISQNESMLKSLERTEQNTFESKEYAQLSLNYNKATAFFAAATYLEQR</sequence>
<name>A0A174D506_9FIRM</name>
<evidence type="ECO:0000256" key="1">
    <source>
        <dbReference type="SAM" id="Coils"/>
    </source>
</evidence>
<keyword evidence="1" id="KW-0175">Coiled coil</keyword>
<dbReference type="RefSeq" id="WP_055182159.1">
    <property type="nucleotide sequence ID" value="NZ_CABIWY010000014.1"/>
</dbReference>
<reference evidence="3 5" key="1">
    <citation type="submission" date="2015-09" db="EMBL/GenBank/DDBJ databases">
        <authorList>
            <consortium name="Pathogen Informatics"/>
        </authorList>
    </citation>
    <scope>NUCLEOTIDE SEQUENCE [LARGE SCALE GENOMIC DNA]</scope>
    <source>
        <strain evidence="3 5">2789STDY5608866</strain>
    </source>
</reference>
<evidence type="ECO:0000313" key="5">
    <source>
        <dbReference type="Proteomes" id="UP000095439"/>
    </source>
</evidence>
<feature type="coiled-coil region" evidence="1">
    <location>
        <begin position="121"/>
        <end position="150"/>
    </location>
</feature>
<evidence type="ECO:0000313" key="3">
    <source>
        <dbReference type="EMBL" id="CUO18966.1"/>
    </source>
</evidence>
<feature type="transmembrane region" description="Helical" evidence="2">
    <location>
        <begin position="88"/>
        <end position="113"/>
    </location>
</feature>
<protein>
    <submittedName>
        <fullName evidence="3">Uncharacterized protein</fullName>
    </submittedName>
</protein>
<feature type="transmembrane region" description="Helical" evidence="2">
    <location>
        <begin position="61"/>
        <end position="81"/>
    </location>
</feature>
<dbReference type="Proteomes" id="UP000446719">
    <property type="component" value="Unassembled WGS sequence"/>
</dbReference>
<dbReference type="EMBL" id="WWSB01000005">
    <property type="protein sequence ID" value="MZK17614.1"/>
    <property type="molecule type" value="Genomic_DNA"/>
</dbReference>
<evidence type="ECO:0000313" key="4">
    <source>
        <dbReference type="EMBL" id="MZK17614.1"/>
    </source>
</evidence>
<accession>A0A174D506</accession>
<dbReference type="EMBL" id="CYYY01000014">
    <property type="protein sequence ID" value="CUO18966.1"/>
    <property type="molecule type" value="Genomic_DNA"/>
</dbReference>
<reference evidence="4 6" key="2">
    <citation type="journal article" date="2019" name="Nat. Med.">
        <title>A library of human gut bacterial isolates paired with longitudinal multiomics data enables mechanistic microbiome research.</title>
        <authorList>
            <person name="Poyet M."/>
            <person name="Groussin M."/>
            <person name="Gibbons S.M."/>
            <person name="Avila-Pacheco J."/>
            <person name="Jiang X."/>
            <person name="Kearney S.M."/>
            <person name="Perrotta A.R."/>
            <person name="Berdy B."/>
            <person name="Zhao S."/>
            <person name="Lieberman T.D."/>
            <person name="Swanson P.K."/>
            <person name="Smith M."/>
            <person name="Roesemann S."/>
            <person name="Alexander J.E."/>
            <person name="Rich S.A."/>
            <person name="Livny J."/>
            <person name="Vlamakis H."/>
            <person name="Clish C."/>
            <person name="Bullock K."/>
            <person name="Deik A."/>
            <person name="Scott J."/>
            <person name="Pierce K.A."/>
            <person name="Xavier R.J."/>
            <person name="Alm E.J."/>
        </authorList>
    </citation>
    <scope>NUCLEOTIDE SEQUENCE [LARGE SCALE GENOMIC DNA]</scope>
    <source>
        <strain evidence="4 6">BIOML-A7</strain>
    </source>
</reference>
<proteinExistence type="predicted"/>